<dbReference type="Gene3D" id="1.25.40.680">
    <property type="entry name" value="Type VII secretion system EssB, C-terminal-like domain"/>
    <property type="match status" value="1"/>
</dbReference>
<dbReference type="Pfam" id="PF10140">
    <property type="entry name" value="YukC"/>
    <property type="match status" value="1"/>
</dbReference>
<feature type="compositionally biased region" description="Polar residues" evidence="2">
    <location>
        <begin position="399"/>
        <end position="415"/>
    </location>
</feature>
<dbReference type="RefSeq" id="WP_263071997.1">
    <property type="nucleotide sequence ID" value="NZ_JAOUSF010000002.1"/>
</dbReference>
<feature type="compositionally biased region" description="Acidic residues" evidence="2">
    <location>
        <begin position="416"/>
        <end position="429"/>
    </location>
</feature>
<evidence type="ECO:0000313" key="4">
    <source>
        <dbReference type="EMBL" id="MCU9612785.1"/>
    </source>
</evidence>
<evidence type="ECO:0000313" key="5">
    <source>
        <dbReference type="Proteomes" id="UP001209318"/>
    </source>
</evidence>
<evidence type="ECO:0000256" key="3">
    <source>
        <dbReference type="SAM" id="Phobius"/>
    </source>
</evidence>
<protein>
    <submittedName>
        <fullName evidence="4">Type VII secretion protein EssB</fullName>
    </submittedName>
</protein>
<dbReference type="InterPro" id="IPR018778">
    <property type="entry name" value="T7SS_EssB"/>
</dbReference>
<comment type="caution">
    <text evidence="4">The sequence shown here is derived from an EMBL/GenBank/DDBJ whole genome shotgun (WGS) entry which is preliminary data.</text>
</comment>
<comment type="similarity">
    <text evidence="1">Belongs to the EssB family.</text>
</comment>
<dbReference type="NCBIfam" id="TIGR03926">
    <property type="entry name" value="T7_EssB"/>
    <property type="match status" value="1"/>
</dbReference>
<gene>
    <name evidence="4" type="primary">essB</name>
    <name evidence="4" type="ORF">OEV98_04385</name>
</gene>
<dbReference type="Gene3D" id="1.10.510.10">
    <property type="entry name" value="Transferase(Phosphotransferase) domain 1"/>
    <property type="match status" value="1"/>
</dbReference>
<keyword evidence="5" id="KW-1185">Reference proteome</keyword>
<accession>A0AAE3IQL6</accession>
<evidence type="ECO:0000256" key="2">
    <source>
        <dbReference type="SAM" id="MobiDB-lite"/>
    </source>
</evidence>
<dbReference type="InterPro" id="IPR042565">
    <property type="entry name" value="T7SS_EssB_C"/>
</dbReference>
<evidence type="ECO:0000256" key="1">
    <source>
        <dbReference type="ARBA" id="ARBA00010163"/>
    </source>
</evidence>
<feature type="region of interest" description="Disordered" evidence="2">
    <location>
        <begin position="379"/>
        <end position="447"/>
    </location>
</feature>
<dbReference type="Proteomes" id="UP001209318">
    <property type="component" value="Unassembled WGS sequence"/>
</dbReference>
<keyword evidence="3" id="KW-0472">Membrane</keyword>
<organism evidence="4 5">
    <name type="scientific">Perspicuibacillus lycopersici</name>
    <dbReference type="NCBI Taxonomy" id="1325689"/>
    <lineage>
        <taxon>Bacteria</taxon>
        <taxon>Bacillati</taxon>
        <taxon>Bacillota</taxon>
        <taxon>Bacilli</taxon>
        <taxon>Bacillales</taxon>
        <taxon>Bacillaceae</taxon>
        <taxon>Perspicuibacillus</taxon>
    </lineage>
</organism>
<keyword evidence="3" id="KW-0812">Transmembrane</keyword>
<reference evidence="4" key="1">
    <citation type="submission" date="2022-10" db="EMBL/GenBank/DDBJ databases">
        <title>Description of Fervidibacillus gen. nov. in the family Fervidibacillaceae fam. nov. with two species, Fervidibacillus albus sp. nov., and Fervidibacillus halotolerans sp. nov., isolated from tidal flat sediments.</title>
        <authorList>
            <person name="Kwon K.K."/>
            <person name="Yang S.-H."/>
        </authorList>
    </citation>
    <scope>NUCLEOTIDE SEQUENCE</scope>
    <source>
        <strain evidence="4">JCM 19140</strain>
    </source>
</reference>
<dbReference type="AlphaFoldDB" id="A0AAE3IQL6"/>
<keyword evidence="3" id="KW-1133">Transmembrane helix</keyword>
<feature type="transmembrane region" description="Helical" evidence="3">
    <location>
        <begin position="220"/>
        <end position="241"/>
    </location>
</feature>
<dbReference type="EMBL" id="JAOUSF010000002">
    <property type="protein sequence ID" value="MCU9612785.1"/>
    <property type="molecule type" value="Genomic_DNA"/>
</dbReference>
<name>A0AAE3IQL6_9BACI</name>
<sequence length="447" mass="52502">MKEKEQSYLEKQLEATVSKTENEIIIVFQRTKVKMQDILEIQFLQTIDPVFQKDIIATEDEIQIIIHFPKTMNDFRKIKQKKAIHRRFFAHQIIKKVQVHSYERLHLLICPENIAFDASLTPYFYHYGVKESLPPYEKDEELQFNQLKAIVATIIDGQYKFEEYLNFHQTLKLTELANEIMQAKAMADLEQIVQQLILDLEKQEKSLVTIPKKQWKFQRYVLLALGILLVPSLLYSLYAIFFQIPKQSAYVKSNDYFLRQQYSNVMDRLERYNPEGMPYIVQYELALSYVRQEALTEEQRKNVLNMITLQTDPKIFLYWIYIGRGMYEEAIDIARSFEDQELIIFGLLKLREQIKMDDSLTGEEKQKKIAPIQTEIDEFEEEQKRLQEEAQAPFEEEQNSGNLPDSEVPSDSNVNESEEQINTEAEEAVTEQPSSDTTGGEDAGLQE</sequence>
<proteinExistence type="inferred from homology"/>